<keyword evidence="1" id="KW-1133">Transmembrane helix</keyword>
<feature type="transmembrane region" description="Helical" evidence="1">
    <location>
        <begin position="601"/>
        <end position="622"/>
    </location>
</feature>
<feature type="transmembrane region" description="Helical" evidence="1">
    <location>
        <begin position="201"/>
        <end position="222"/>
    </location>
</feature>
<keyword evidence="3" id="KW-1185">Reference proteome</keyword>
<name>A0A9X2D9Q4_9ACTN</name>
<sequence length="681" mass="70000">MALLAVAMWVGSRDRDDRGLAQEPHPAGAARATFHVAQTDVPYGGDVWTTIYVAASGDPTAPPGLDHFPQPGEVWVSPAVRDALDTDTSSASRVPGSITGTISAAGLQSPDQLLVYVARTSAGRTWYGADGWGENADVAGRPTVPSFVVLALILGLAGMPALLLQRAVARGAVLARGLSIRRLFRLGVSRRTLSWAAATDAVWCGLTGFVVALPVAAAAVLLSQPDAVLGLSWFPPPTVLPLIPSAVVAACLLGGVAMVAARGSAERVAAIAGDDSGPLPLRAWRRVPFVAGTALLLGIVVPGALTGHGHASGAVWALYLGAPLALVGGVLILPEVIGRLGDTLGSRARGVGAHLALKRVGWDRDALAAAGAGLLVAVTCAWLAAGVVTDLGATSTAGPLGYQYSVTFPVAEDDSVRAVASIPAVTRVLLNGPPRHRTATGTCEDLSRSLGAVDAGAGDALAAVCVPNSVFKVVPLGRPETADRIAIGGSDTWRLVGTRIVAADPSTVQEPLRDPELLVHPADDLDGYFSAVMGQAPLATVANIEASTYLPMIAPTQRLLVATSAMGAAAGLVLWWLSTAGEGDRFSRYHMRLSAVGHTRAPALHFWGQAFAGAVTLVFATWVGWLVAEAYTVIGGLGRSPWHLGLVVTATAASALMMALAGGLVAARRRSHEPPRYPTAD</sequence>
<feature type="transmembrane region" description="Helical" evidence="1">
    <location>
        <begin position="559"/>
        <end position="580"/>
    </location>
</feature>
<gene>
    <name evidence="2" type="ORF">M8330_16755</name>
</gene>
<feature type="transmembrane region" description="Helical" evidence="1">
    <location>
        <begin position="366"/>
        <end position="385"/>
    </location>
</feature>
<dbReference type="EMBL" id="JAMOIL010000026">
    <property type="protein sequence ID" value="MCM0621943.1"/>
    <property type="molecule type" value="Genomic_DNA"/>
</dbReference>
<feature type="transmembrane region" description="Helical" evidence="1">
    <location>
        <begin position="287"/>
        <end position="305"/>
    </location>
</feature>
<evidence type="ECO:0008006" key="4">
    <source>
        <dbReference type="Google" id="ProtNLM"/>
    </source>
</evidence>
<reference evidence="2" key="1">
    <citation type="submission" date="2022-05" db="EMBL/GenBank/DDBJ databases">
        <authorList>
            <person name="Tuo L."/>
        </authorList>
    </citation>
    <scope>NUCLEOTIDE SEQUENCE</scope>
    <source>
        <strain evidence="2">BSK12Z-4</strain>
    </source>
</reference>
<dbReference type="AlphaFoldDB" id="A0A9X2D9Q4"/>
<keyword evidence="1" id="KW-0472">Membrane</keyword>
<dbReference type="RefSeq" id="WP_250828262.1">
    <property type="nucleotide sequence ID" value="NZ_JAMOIL010000026.1"/>
</dbReference>
<evidence type="ECO:0000313" key="2">
    <source>
        <dbReference type="EMBL" id="MCM0621943.1"/>
    </source>
</evidence>
<accession>A0A9X2D9Q4</accession>
<proteinExistence type="predicted"/>
<feature type="transmembrane region" description="Helical" evidence="1">
    <location>
        <begin position="642"/>
        <end position="667"/>
    </location>
</feature>
<comment type="caution">
    <text evidence="2">The sequence shown here is derived from an EMBL/GenBank/DDBJ whole genome shotgun (WGS) entry which is preliminary data.</text>
</comment>
<feature type="transmembrane region" description="Helical" evidence="1">
    <location>
        <begin position="242"/>
        <end position="261"/>
    </location>
</feature>
<keyword evidence="1" id="KW-0812">Transmembrane</keyword>
<protein>
    <recommendedName>
        <fullName evidence="4">FtsX-like permease family protein</fullName>
    </recommendedName>
</protein>
<feature type="transmembrane region" description="Helical" evidence="1">
    <location>
        <begin position="317"/>
        <end position="337"/>
    </location>
</feature>
<evidence type="ECO:0000256" key="1">
    <source>
        <dbReference type="SAM" id="Phobius"/>
    </source>
</evidence>
<feature type="transmembrane region" description="Helical" evidence="1">
    <location>
        <begin position="144"/>
        <end position="164"/>
    </location>
</feature>
<evidence type="ECO:0000313" key="3">
    <source>
        <dbReference type="Proteomes" id="UP001139485"/>
    </source>
</evidence>
<dbReference type="Proteomes" id="UP001139485">
    <property type="component" value="Unassembled WGS sequence"/>
</dbReference>
<organism evidence="2 3">
    <name type="scientific">Nocardioides bruguierae</name>
    <dbReference type="NCBI Taxonomy" id="2945102"/>
    <lineage>
        <taxon>Bacteria</taxon>
        <taxon>Bacillati</taxon>
        <taxon>Actinomycetota</taxon>
        <taxon>Actinomycetes</taxon>
        <taxon>Propionibacteriales</taxon>
        <taxon>Nocardioidaceae</taxon>
        <taxon>Nocardioides</taxon>
    </lineage>
</organism>